<dbReference type="EMBL" id="GL732754">
    <property type="protein sequence ID" value="EFX65254.1"/>
    <property type="molecule type" value="Genomic_DNA"/>
</dbReference>
<reference evidence="2 3" key="1">
    <citation type="journal article" date="2011" name="Science">
        <title>The ecoresponsive genome of Daphnia pulex.</title>
        <authorList>
            <person name="Colbourne J.K."/>
            <person name="Pfrender M.E."/>
            <person name="Gilbert D."/>
            <person name="Thomas W.K."/>
            <person name="Tucker A."/>
            <person name="Oakley T.H."/>
            <person name="Tokishita S."/>
            <person name="Aerts A."/>
            <person name="Arnold G.J."/>
            <person name="Basu M.K."/>
            <person name="Bauer D.J."/>
            <person name="Caceres C.E."/>
            <person name="Carmel L."/>
            <person name="Casola C."/>
            <person name="Choi J.H."/>
            <person name="Detter J.C."/>
            <person name="Dong Q."/>
            <person name="Dusheyko S."/>
            <person name="Eads B.D."/>
            <person name="Frohlich T."/>
            <person name="Geiler-Samerotte K.A."/>
            <person name="Gerlach D."/>
            <person name="Hatcher P."/>
            <person name="Jogdeo S."/>
            <person name="Krijgsveld J."/>
            <person name="Kriventseva E.V."/>
            <person name="Kultz D."/>
            <person name="Laforsch C."/>
            <person name="Lindquist E."/>
            <person name="Lopez J."/>
            <person name="Manak J.R."/>
            <person name="Muller J."/>
            <person name="Pangilinan J."/>
            <person name="Patwardhan R.P."/>
            <person name="Pitluck S."/>
            <person name="Pritham E.J."/>
            <person name="Rechtsteiner A."/>
            <person name="Rho M."/>
            <person name="Rogozin I.B."/>
            <person name="Sakarya O."/>
            <person name="Salamov A."/>
            <person name="Schaack S."/>
            <person name="Shapiro H."/>
            <person name="Shiga Y."/>
            <person name="Skalitzky C."/>
            <person name="Smith Z."/>
            <person name="Souvorov A."/>
            <person name="Sung W."/>
            <person name="Tang Z."/>
            <person name="Tsuchiya D."/>
            <person name="Tu H."/>
            <person name="Vos H."/>
            <person name="Wang M."/>
            <person name="Wolf Y.I."/>
            <person name="Yamagata H."/>
            <person name="Yamada T."/>
            <person name="Ye Y."/>
            <person name="Shaw J.R."/>
            <person name="Andrews J."/>
            <person name="Crease T.J."/>
            <person name="Tang H."/>
            <person name="Lucas S.M."/>
            <person name="Robertson H.M."/>
            <person name="Bork P."/>
            <person name="Koonin E.V."/>
            <person name="Zdobnov E.M."/>
            <person name="Grigoriev I.V."/>
            <person name="Lynch M."/>
            <person name="Boore J.L."/>
        </authorList>
    </citation>
    <scope>NUCLEOTIDE SEQUENCE [LARGE SCALE GENOMIC DNA]</scope>
</reference>
<feature type="region of interest" description="Disordered" evidence="1">
    <location>
        <begin position="103"/>
        <end position="130"/>
    </location>
</feature>
<sequence>MSWVEVALVLRSSSTLADRTAGKKALALKLVDMEAHSLLQMSHSVDLISCFTCIGEKGANKVEKGEGACAQKRARMRPGDLAIAVVFQRKSTQISRTTPVVGTNKTIEGAGNTWKERDSHGRKQRAEEKDVPGWVVGEKRKTDTRQQVVVVHEGEAFVNEVAKLLRKPTQTDERGDAGCRFLGS</sequence>
<dbReference type="AlphaFoldDB" id="E9HSM6"/>
<keyword evidence="3" id="KW-1185">Reference proteome</keyword>
<feature type="compositionally biased region" description="Basic and acidic residues" evidence="1">
    <location>
        <begin position="114"/>
        <end position="130"/>
    </location>
</feature>
<dbReference type="KEGG" id="dpx:DAPPUDRAFT_117433"/>
<dbReference type="InParanoid" id="E9HSM6"/>
<evidence type="ECO:0000313" key="3">
    <source>
        <dbReference type="Proteomes" id="UP000000305"/>
    </source>
</evidence>
<protein>
    <submittedName>
        <fullName evidence="2">Uncharacterized protein</fullName>
    </submittedName>
</protein>
<name>E9HSM6_DAPPU</name>
<organism evidence="2 3">
    <name type="scientific">Daphnia pulex</name>
    <name type="common">Water flea</name>
    <dbReference type="NCBI Taxonomy" id="6669"/>
    <lineage>
        <taxon>Eukaryota</taxon>
        <taxon>Metazoa</taxon>
        <taxon>Ecdysozoa</taxon>
        <taxon>Arthropoda</taxon>
        <taxon>Crustacea</taxon>
        <taxon>Branchiopoda</taxon>
        <taxon>Diplostraca</taxon>
        <taxon>Cladocera</taxon>
        <taxon>Anomopoda</taxon>
        <taxon>Daphniidae</taxon>
        <taxon>Daphnia</taxon>
    </lineage>
</organism>
<evidence type="ECO:0000256" key="1">
    <source>
        <dbReference type="SAM" id="MobiDB-lite"/>
    </source>
</evidence>
<proteinExistence type="predicted"/>
<accession>E9HSM6</accession>
<dbReference type="HOGENOM" id="CLU_1469665_0_0_1"/>
<evidence type="ECO:0000313" key="2">
    <source>
        <dbReference type="EMBL" id="EFX65254.1"/>
    </source>
</evidence>
<dbReference type="Proteomes" id="UP000000305">
    <property type="component" value="Unassembled WGS sequence"/>
</dbReference>
<gene>
    <name evidence="2" type="ORF">DAPPUDRAFT_117433</name>
</gene>